<dbReference type="OMA" id="GFMLVHL"/>
<organism evidence="5">
    <name type="scientific">Anopheles darlingi</name>
    <name type="common">Mosquito</name>
    <dbReference type="NCBI Taxonomy" id="43151"/>
    <lineage>
        <taxon>Eukaryota</taxon>
        <taxon>Metazoa</taxon>
        <taxon>Ecdysozoa</taxon>
        <taxon>Arthropoda</taxon>
        <taxon>Hexapoda</taxon>
        <taxon>Insecta</taxon>
        <taxon>Pterygota</taxon>
        <taxon>Neoptera</taxon>
        <taxon>Endopterygota</taxon>
        <taxon>Diptera</taxon>
        <taxon>Nematocera</taxon>
        <taxon>Culicoidea</taxon>
        <taxon>Culicidae</taxon>
        <taxon>Anophelinae</taxon>
        <taxon>Anopheles</taxon>
    </lineage>
</organism>
<dbReference type="eggNOG" id="KOG2410">
    <property type="taxonomic scope" value="Eukaryota"/>
</dbReference>
<dbReference type="Proteomes" id="UP000000673">
    <property type="component" value="Unassembled WGS sequence"/>
</dbReference>
<dbReference type="PRINTS" id="PR01210">
    <property type="entry name" value="GGTRANSPTASE"/>
</dbReference>
<gene>
    <name evidence="5" type="ORF">AND_008739</name>
</gene>
<dbReference type="NCBIfam" id="TIGR00066">
    <property type="entry name" value="g_glut_trans"/>
    <property type="match status" value="1"/>
</dbReference>
<dbReference type="SUPFAM" id="SSF56235">
    <property type="entry name" value="N-terminal nucleophile aminohydrolases (Ntn hydrolases)"/>
    <property type="match status" value="1"/>
</dbReference>
<dbReference type="FunFam" id="1.10.246.130:FF:000001">
    <property type="entry name" value="Gamma-glutamyltransferase 5 isoform 1"/>
    <property type="match status" value="1"/>
</dbReference>
<name>W5JA71_ANODA</name>
<keyword evidence="4" id="KW-0732">Signal</keyword>
<dbReference type="GO" id="GO:0006751">
    <property type="term" value="P:glutathione catabolic process"/>
    <property type="evidence" value="ECO:0007669"/>
    <property type="project" value="InterPro"/>
</dbReference>
<dbReference type="Gene3D" id="1.10.246.130">
    <property type="match status" value="1"/>
</dbReference>
<keyword evidence="7" id="KW-1185">Reference proteome</keyword>
<feature type="binding site" evidence="3">
    <location>
        <position position="411"/>
    </location>
    <ligand>
        <name>L-glutamate</name>
        <dbReference type="ChEBI" id="CHEBI:29985"/>
    </ligand>
</feature>
<feature type="binding site" evidence="3">
    <location>
        <begin position="387"/>
        <end position="389"/>
    </location>
    <ligand>
        <name>L-glutamate</name>
        <dbReference type="ChEBI" id="CHEBI:29985"/>
    </ligand>
</feature>
<dbReference type="Gene3D" id="3.60.20.40">
    <property type="match status" value="1"/>
</dbReference>
<keyword evidence="1" id="KW-1202">Platelet aggregation activating toxin</keyword>
<dbReference type="InterPro" id="IPR000101">
    <property type="entry name" value="GGT_peptidase"/>
</dbReference>
<sequence length="569" mass="61885">MRQVQLVLLIVYLAQHGAWAQTSSQERSAVTSNSVECADIGMSMLDKGGSAADAAIATLLCEGVALPQSMGIGGGFVLTIYNKATGLVESLDSREVAPAAANKNMYVGKGDASVVGGLSIAVPGEIKGYWQLHQKYGKLPWKTLFTPAIELCTNGSLVTSFLAKILQEQKADILSTPELVKLFINPLTNDTFKQGDRIKRPMLAETFKVIAVEGASALYDRNGTILPKLMNDLRRAGSILTENDFYNYRPEWLKPAQTKLKNIYNLYSMPLPGSGQVLSYMLSILDGYKDLSVNDPFTWQRIVEAFKHGYGMRTKLGDPRFVPSVSTVLQKMTNKNYVAYVRDLIFSNMTFENYDYYGADFAATNDSGTAHISVLASNGDAVSVTSTINALFGSLVVSNSTGIILNDEMDDFSTPGLINVYGLSPSQANFIVPGKRPLSSMSPTIIVDRNGDVRLVVGGAGGSKITTSVLMLILRTIYFKQSLCDAINAPRLHHQLAPMQVQYEKEFDKTLISGLASRGHKVVESQDDSGFAALTAIFKRGSYISAAYDRRRAGSVAIRPRTTGIANCY</sequence>
<protein>
    <submittedName>
        <fullName evidence="5">Gamma-glutamyltranspeptidase 1</fullName>
    </submittedName>
</protein>
<dbReference type="GO" id="GO:0036374">
    <property type="term" value="F:glutathione hydrolase activity"/>
    <property type="evidence" value="ECO:0007669"/>
    <property type="project" value="InterPro"/>
</dbReference>
<dbReference type="PANTHER" id="PTHR11686:SF72">
    <property type="entry name" value="GAMMA-GLUTAMYL TRANSPEPTIDASE, ISOFORM A"/>
    <property type="match status" value="1"/>
</dbReference>
<dbReference type="InterPro" id="IPR029055">
    <property type="entry name" value="Ntn_hydrolases_N"/>
</dbReference>
<dbReference type="FunCoup" id="W5JA71">
    <property type="interactions" value="110"/>
</dbReference>
<dbReference type="STRING" id="43151.W5JA71"/>
<feature type="binding site" evidence="3">
    <location>
        <position position="462"/>
    </location>
    <ligand>
        <name>L-glutamate</name>
        <dbReference type="ChEBI" id="CHEBI:29985"/>
    </ligand>
</feature>
<dbReference type="AlphaFoldDB" id="W5JA71"/>
<feature type="binding site" evidence="3">
    <location>
        <begin position="439"/>
        <end position="440"/>
    </location>
    <ligand>
        <name>L-glutamate</name>
        <dbReference type="ChEBI" id="CHEBI:29985"/>
    </ligand>
</feature>
<dbReference type="EMBL" id="ADMH02002068">
    <property type="protein sequence ID" value="ETN59664.1"/>
    <property type="molecule type" value="Genomic_DNA"/>
</dbReference>
<reference evidence="5" key="3">
    <citation type="journal article" date="2013" name="Nucleic Acids Res.">
        <title>The genome of Anopheles darlingi, the main neotropical malaria vector.</title>
        <authorList>
            <person name="Marinotti O."/>
            <person name="Cerqueira G.C."/>
            <person name="de Almeida L.G."/>
            <person name="Ferro M.I."/>
            <person name="Loreto E.L."/>
            <person name="Zaha A."/>
            <person name="Teixeira S.M."/>
            <person name="Wespiser A.R."/>
            <person name="Almeida E Silva A."/>
            <person name="Schlindwein A.D."/>
            <person name="Pacheco A.C."/>
            <person name="Silva A.L."/>
            <person name="Graveley B.R."/>
            <person name="Walenz B.P."/>
            <person name="Lima Bde A."/>
            <person name="Ribeiro C.A."/>
            <person name="Nunes-Silva C.G."/>
            <person name="de Carvalho C.R."/>
            <person name="Soares C.M."/>
            <person name="de Menezes C.B."/>
            <person name="Matiolli C."/>
            <person name="Caffrey D."/>
            <person name="Araujo D.A."/>
            <person name="de Oliveira D.M."/>
            <person name="Golenbock D."/>
            <person name="Grisard E.C."/>
            <person name="Fantinatti-Garboggini F."/>
            <person name="de Carvalho F.M."/>
            <person name="Barcellos F.G."/>
            <person name="Prosdocimi F."/>
            <person name="May G."/>
            <person name="Azevedo Junior G.M."/>
            <person name="Guimaraes G.M."/>
            <person name="Goldman G.H."/>
            <person name="Padilha I.Q."/>
            <person name="Batista Jda S."/>
            <person name="Ferro J.A."/>
            <person name="Ribeiro J.M."/>
            <person name="Fietto J.L."/>
            <person name="Dabbas K.M."/>
            <person name="Cerdeira L."/>
            <person name="Agnez-Lima L.F."/>
            <person name="Brocchi M."/>
            <person name="de Carvalho M.O."/>
            <person name="Teixeira Mde M."/>
            <person name="Diniz Maia Mde M."/>
            <person name="Goldman M.H."/>
            <person name="Cruz Schneider M.P."/>
            <person name="Felipe M.S."/>
            <person name="Hungria M."/>
            <person name="Nicolas M.F."/>
            <person name="Pereira M."/>
            <person name="Montes M.A."/>
            <person name="Cantao M.E."/>
            <person name="Vincentz M."/>
            <person name="Rafael M.S."/>
            <person name="Silverman N."/>
            <person name="Stoco P.H."/>
            <person name="Souza R.C."/>
            <person name="Vicentini R."/>
            <person name="Gazzinelli R.T."/>
            <person name="Neves Rde O."/>
            <person name="Silva R."/>
            <person name="Astolfi-Filho S."/>
            <person name="Maciel T.E."/>
            <person name="Urmenyi T.P."/>
            <person name="Tadei W.P."/>
            <person name="Camargo E.P."/>
            <person name="de Vasconcelos A.T."/>
        </authorList>
    </citation>
    <scope>NUCLEOTIDE SEQUENCE</scope>
</reference>
<feature type="signal peptide" evidence="4">
    <location>
        <begin position="1"/>
        <end position="20"/>
    </location>
</feature>
<reference evidence="6" key="4">
    <citation type="submission" date="2015-06" db="UniProtKB">
        <authorList>
            <consortium name="EnsemblMetazoa"/>
        </authorList>
    </citation>
    <scope>IDENTIFICATION</scope>
</reference>
<evidence type="ECO:0000256" key="1">
    <source>
        <dbReference type="ARBA" id="ARBA00084097"/>
    </source>
</evidence>
<feature type="binding site" evidence="3">
    <location>
        <position position="94"/>
    </location>
    <ligand>
        <name>L-glutamate</name>
        <dbReference type="ChEBI" id="CHEBI:29985"/>
    </ligand>
</feature>
<dbReference type="Pfam" id="PF01019">
    <property type="entry name" value="G_glu_transpept"/>
    <property type="match status" value="1"/>
</dbReference>
<feature type="chain" id="PRO_5010155129" evidence="4">
    <location>
        <begin position="21"/>
        <end position="569"/>
    </location>
</feature>
<keyword evidence="1" id="KW-1199">Hemostasis impairing toxin</keyword>
<dbReference type="InterPro" id="IPR043137">
    <property type="entry name" value="GGT_ssub_C"/>
</dbReference>
<reference evidence="5" key="2">
    <citation type="submission" date="2010-05" db="EMBL/GenBank/DDBJ databases">
        <authorList>
            <person name="Almeida L.G."/>
            <person name="Nicolas M.F."/>
            <person name="Souza R.C."/>
            <person name="Vasconcelos A.T.R."/>
        </authorList>
    </citation>
    <scope>NUCLEOTIDE SEQUENCE</scope>
</reference>
<evidence type="ECO:0000313" key="7">
    <source>
        <dbReference type="Proteomes" id="UP000000673"/>
    </source>
</evidence>
<dbReference type="HOGENOM" id="CLU_014813_4_1_1"/>
<proteinExistence type="predicted"/>
<dbReference type="VEuPathDB" id="VectorBase:ADAR2_007395"/>
<evidence type="ECO:0000313" key="5">
    <source>
        <dbReference type="EMBL" id="ETN59664.1"/>
    </source>
</evidence>
<feature type="active site" description="Nucleophile" evidence="2">
    <location>
        <position position="369"/>
    </location>
</feature>
<dbReference type="PANTHER" id="PTHR11686">
    <property type="entry name" value="GAMMA GLUTAMYL TRANSPEPTIDASE"/>
    <property type="match status" value="1"/>
</dbReference>
<reference evidence="5 7" key="1">
    <citation type="journal article" date="2010" name="BMC Genomics">
        <title>Combination of measures distinguishes pre-miRNAs from other stem-loops in the genome of the newly sequenced Anopheles darlingi.</title>
        <authorList>
            <person name="Mendes N.D."/>
            <person name="Freitas A.T."/>
            <person name="Vasconcelos A.T."/>
            <person name="Sagot M.F."/>
        </authorList>
    </citation>
    <scope>NUCLEOTIDE SEQUENCE</scope>
</reference>
<dbReference type="EnsemblMetazoa" id="ADAC008739-RA">
    <property type="protein sequence ID" value="ADAC008739-PA"/>
    <property type="gene ID" value="ADAC008739"/>
</dbReference>
<evidence type="ECO:0000256" key="4">
    <source>
        <dbReference type="SAM" id="SignalP"/>
    </source>
</evidence>
<dbReference type="FunFam" id="3.60.20.40:FF:000001">
    <property type="entry name" value="Gamma-glutamyltranspeptidase 1"/>
    <property type="match status" value="1"/>
</dbReference>
<keyword evidence="1" id="KW-0800">Toxin</keyword>
<evidence type="ECO:0000256" key="2">
    <source>
        <dbReference type="PIRSR" id="PIRSR600101-1"/>
    </source>
</evidence>
<dbReference type="GO" id="GO:0005886">
    <property type="term" value="C:plasma membrane"/>
    <property type="evidence" value="ECO:0007669"/>
    <property type="project" value="TreeGrafter"/>
</dbReference>
<accession>W5JA71</accession>
<evidence type="ECO:0000313" key="6">
    <source>
        <dbReference type="EnsemblMetazoa" id="ADAC008739-PA"/>
    </source>
</evidence>
<evidence type="ECO:0000256" key="3">
    <source>
        <dbReference type="PIRSR" id="PIRSR600101-2"/>
    </source>
</evidence>
<dbReference type="InterPro" id="IPR043138">
    <property type="entry name" value="GGT_lsub"/>
</dbReference>
<dbReference type="VEuPathDB" id="VectorBase:ADAC008739"/>